<comment type="caution">
    <text evidence="2">The sequence shown here is derived from an EMBL/GenBank/DDBJ whole genome shotgun (WGS) entry which is preliminary data.</text>
</comment>
<evidence type="ECO:0000313" key="2">
    <source>
        <dbReference type="EMBL" id="OQD82662.1"/>
    </source>
</evidence>
<name>A0A1V6Q1B6_9EURO</name>
<feature type="compositionally biased region" description="Low complexity" evidence="1">
    <location>
        <begin position="235"/>
        <end position="249"/>
    </location>
</feature>
<dbReference type="EMBL" id="MDYN01000020">
    <property type="protein sequence ID" value="OQD82662.1"/>
    <property type="molecule type" value="Genomic_DNA"/>
</dbReference>
<feature type="region of interest" description="Disordered" evidence="1">
    <location>
        <begin position="1"/>
        <end position="141"/>
    </location>
</feature>
<accession>A0A1V6Q1B6</accession>
<proteinExistence type="predicted"/>
<gene>
    <name evidence="2" type="ORF">PENANT_c020G06001</name>
</gene>
<reference evidence="3" key="1">
    <citation type="journal article" date="2017" name="Nat. Microbiol.">
        <title>Global analysis of biosynthetic gene clusters reveals vast potential of secondary metabolite production in Penicillium species.</title>
        <authorList>
            <person name="Nielsen J.C."/>
            <person name="Grijseels S."/>
            <person name="Prigent S."/>
            <person name="Ji B."/>
            <person name="Dainat J."/>
            <person name="Nielsen K.F."/>
            <person name="Frisvad J.C."/>
            <person name="Workman M."/>
            <person name="Nielsen J."/>
        </authorList>
    </citation>
    <scope>NUCLEOTIDE SEQUENCE [LARGE SCALE GENOMIC DNA]</scope>
    <source>
        <strain evidence="3">IBT 31811</strain>
    </source>
</reference>
<dbReference type="OrthoDB" id="4148828at2759"/>
<protein>
    <submittedName>
        <fullName evidence="2">Uncharacterized protein</fullName>
    </submittedName>
</protein>
<feature type="compositionally biased region" description="Low complexity" evidence="1">
    <location>
        <begin position="173"/>
        <end position="191"/>
    </location>
</feature>
<feature type="compositionally biased region" description="Basic and acidic residues" evidence="1">
    <location>
        <begin position="118"/>
        <end position="138"/>
    </location>
</feature>
<dbReference type="AlphaFoldDB" id="A0A1V6Q1B6"/>
<organism evidence="2 3">
    <name type="scientific">Penicillium antarcticum</name>
    <dbReference type="NCBI Taxonomy" id="416450"/>
    <lineage>
        <taxon>Eukaryota</taxon>
        <taxon>Fungi</taxon>
        <taxon>Dikarya</taxon>
        <taxon>Ascomycota</taxon>
        <taxon>Pezizomycotina</taxon>
        <taxon>Eurotiomycetes</taxon>
        <taxon>Eurotiomycetidae</taxon>
        <taxon>Eurotiales</taxon>
        <taxon>Aspergillaceae</taxon>
        <taxon>Penicillium</taxon>
    </lineage>
</organism>
<evidence type="ECO:0000256" key="1">
    <source>
        <dbReference type="SAM" id="MobiDB-lite"/>
    </source>
</evidence>
<dbReference type="Proteomes" id="UP000191672">
    <property type="component" value="Unassembled WGS sequence"/>
</dbReference>
<feature type="compositionally biased region" description="Polar residues" evidence="1">
    <location>
        <begin position="83"/>
        <end position="98"/>
    </location>
</feature>
<evidence type="ECO:0000313" key="3">
    <source>
        <dbReference type="Proteomes" id="UP000191672"/>
    </source>
</evidence>
<feature type="region of interest" description="Disordered" evidence="1">
    <location>
        <begin position="165"/>
        <end position="289"/>
    </location>
</feature>
<sequence length="289" mass="32230">MAGIVNGPLSLFRKSDSTKPLHARWGDVAISVPTDGSWNQYDNPHRPVTERQPYGPGYVPDCSPQDRNPRPVRDDDPEDDAHSVSSLASTVSRRNSLSLGALRPGRLSARLSSRPKHLRGETASERAAQREEQKRAEFAYRPIQQDYTSEVVEKSSSNRFKYIPTNGRYLEGSSSRSGAPRSQSVSSYRTSYSRRESLAESIDEGDDGYERERFQSQTPMARGSAYIEDDRRSLRSSLGDSSDSSSGRRNIGLPPRRNTSPFVAADRRRASSAKPMTLAMVPDPDELYE</sequence>
<keyword evidence="3" id="KW-1185">Reference proteome</keyword>